<comment type="similarity">
    <text evidence="11">Belongs to the Thz kinase family.</text>
</comment>
<keyword evidence="6 11" id="KW-0547">Nucleotide-binding</keyword>
<dbReference type="HAMAP" id="MF_00228">
    <property type="entry name" value="Thz_kinase"/>
    <property type="match status" value="1"/>
</dbReference>
<dbReference type="EMBL" id="CP023690">
    <property type="protein sequence ID" value="QEV57580.1"/>
    <property type="molecule type" value="Genomic_DNA"/>
</dbReference>
<keyword evidence="15" id="KW-1185">Reference proteome</keyword>
<feature type="binding site" evidence="11">
    <location>
        <position position="172"/>
    </location>
    <ligand>
        <name>ATP</name>
        <dbReference type="ChEBI" id="CHEBI:30616"/>
    </ligand>
</feature>
<dbReference type="GO" id="GO:0009228">
    <property type="term" value="P:thiamine biosynthetic process"/>
    <property type="evidence" value="ECO:0007669"/>
    <property type="project" value="UniProtKB-KW"/>
</dbReference>
<comment type="caution">
    <text evidence="11">Lacks conserved residue(s) required for the propagation of feature annotation.</text>
</comment>
<dbReference type="Pfam" id="PF02110">
    <property type="entry name" value="HK"/>
    <property type="match status" value="1"/>
</dbReference>
<evidence type="ECO:0000256" key="5">
    <source>
        <dbReference type="ARBA" id="ARBA00022723"/>
    </source>
</evidence>
<evidence type="ECO:0000256" key="11">
    <source>
        <dbReference type="HAMAP-Rule" id="MF_00228"/>
    </source>
</evidence>
<proteinExistence type="inferred from homology"/>
<dbReference type="Gene3D" id="3.40.1190.20">
    <property type="match status" value="1"/>
</dbReference>
<evidence type="ECO:0000313" key="15">
    <source>
        <dbReference type="Proteomes" id="UP000549009"/>
    </source>
</evidence>
<dbReference type="GO" id="GO:0000287">
    <property type="term" value="F:magnesium ion binding"/>
    <property type="evidence" value="ECO:0007669"/>
    <property type="project" value="UniProtKB-UniRule"/>
</dbReference>
<dbReference type="InterPro" id="IPR000417">
    <property type="entry name" value="Hyethyz_kinase"/>
</dbReference>
<organism evidence="13 14">
    <name type="scientific">Streptomyces spectabilis</name>
    <dbReference type="NCBI Taxonomy" id="68270"/>
    <lineage>
        <taxon>Bacteria</taxon>
        <taxon>Bacillati</taxon>
        <taxon>Actinomycetota</taxon>
        <taxon>Actinomycetes</taxon>
        <taxon>Kitasatosporales</taxon>
        <taxon>Streptomycetaceae</taxon>
        <taxon>Streptomyces</taxon>
    </lineage>
</organism>
<comment type="function">
    <text evidence="11">Catalyzes the phosphorylation of the hydroxyl group of 4-methyl-5-beta-hydroxyethylthiazole (THZ).</text>
</comment>
<evidence type="ECO:0000313" key="13">
    <source>
        <dbReference type="EMBL" id="QEV57580.1"/>
    </source>
</evidence>
<dbReference type="GO" id="GO:0004417">
    <property type="term" value="F:hydroxyethylthiazole kinase activity"/>
    <property type="evidence" value="ECO:0007669"/>
    <property type="project" value="UniProtKB-UniRule"/>
</dbReference>
<dbReference type="Proteomes" id="UP000549009">
    <property type="component" value="Unassembled WGS sequence"/>
</dbReference>
<dbReference type="PIRSF" id="PIRSF000513">
    <property type="entry name" value="Thz_kinase"/>
    <property type="match status" value="1"/>
</dbReference>
<dbReference type="PRINTS" id="PR01099">
    <property type="entry name" value="HYETHTZKNASE"/>
</dbReference>
<evidence type="ECO:0000256" key="10">
    <source>
        <dbReference type="ARBA" id="ARBA00022977"/>
    </source>
</evidence>
<keyword evidence="5 11" id="KW-0479">Metal-binding</keyword>
<evidence type="ECO:0000313" key="12">
    <source>
        <dbReference type="EMBL" id="MBB5107234.1"/>
    </source>
</evidence>
<evidence type="ECO:0000313" key="14">
    <source>
        <dbReference type="Proteomes" id="UP000326505"/>
    </source>
</evidence>
<evidence type="ECO:0000256" key="6">
    <source>
        <dbReference type="ARBA" id="ARBA00022741"/>
    </source>
</evidence>
<keyword evidence="9 11" id="KW-0460">Magnesium</keyword>
<sequence>MSGPTGDGPTGDGPIATIRERRPLVHMITNLVSMAACAQTVKSLGAATIFAHAAEEAAEIAETADAVVLNVGTSVPGMDRTALRVAEACAARSIPVVLDPLGSGASRFRSNLARALLDTGAVRMVSGNVAELADLCGVPSVIRGADAVSATAPADEVCQKLAESAQVVAAVSGRVDYVGDGRRLAAIANGHPVMGQVVGTGSARSAVLGAFAAVAGEDMFTATVTGVCAYGVAGELAAATGRGPGYFLPELCNQLSVIDDEVVATRSQVTTSAPRETS</sequence>
<evidence type="ECO:0000256" key="4">
    <source>
        <dbReference type="ARBA" id="ARBA00022679"/>
    </source>
</evidence>
<evidence type="ECO:0000256" key="8">
    <source>
        <dbReference type="ARBA" id="ARBA00022840"/>
    </source>
</evidence>
<dbReference type="Proteomes" id="UP000326505">
    <property type="component" value="Chromosome"/>
</dbReference>
<keyword evidence="4 11" id="KW-0808">Transferase</keyword>
<accession>A0A5P2X3I1</accession>
<dbReference type="EC" id="2.7.1.50" evidence="11"/>
<protein>
    <recommendedName>
        <fullName evidence="11">Hydroxyethylthiazole kinase</fullName>
        <ecNumber evidence="11">2.7.1.50</ecNumber>
    </recommendedName>
    <alternativeName>
        <fullName evidence="11">4-methyl-5-beta-hydroxyethylthiazole kinase</fullName>
        <shortName evidence="11">TH kinase</shortName>
        <shortName evidence="11">Thz kinase</shortName>
    </alternativeName>
</protein>
<dbReference type="AlphaFoldDB" id="A0A5P2X3I1"/>
<dbReference type="SUPFAM" id="SSF53613">
    <property type="entry name" value="Ribokinase-like"/>
    <property type="match status" value="1"/>
</dbReference>
<keyword evidence="10 11" id="KW-0784">Thiamine biosynthesis</keyword>
<reference evidence="12 15" key="2">
    <citation type="submission" date="2020-08" db="EMBL/GenBank/DDBJ databases">
        <title>Genomic Encyclopedia of Type Strains, Phase III (KMG-III): the genomes of soil and plant-associated and newly described type strains.</title>
        <authorList>
            <person name="Whitman W."/>
        </authorList>
    </citation>
    <scope>NUCLEOTIDE SEQUENCE [LARGE SCALE GENOMIC DNA]</scope>
    <source>
        <strain evidence="12 15">CECT 3146</strain>
    </source>
</reference>
<evidence type="ECO:0000256" key="9">
    <source>
        <dbReference type="ARBA" id="ARBA00022842"/>
    </source>
</evidence>
<reference evidence="13 14" key="1">
    <citation type="submission" date="2017-09" db="EMBL/GenBank/DDBJ databases">
        <authorList>
            <person name="Lee N."/>
            <person name="Cho B.-K."/>
        </authorList>
    </citation>
    <scope>NUCLEOTIDE SEQUENCE [LARGE SCALE GENOMIC DNA]</scope>
    <source>
        <strain evidence="13 14">ATCC 27465</strain>
    </source>
</reference>
<evidence type="ECO:0000256" key="2">
    <source>
        <dbReference type="ARBA" id="ARBA00001946"/>
    </source>
</evidence>
<dbReference type="KEGG" id="sspb:CP982_01635"/>
<gene>
    <name evidence="11" type="primary">thiM</name>
    <name evidence="13" type="ORF">CP982_01635</name>
    <name evidence="12" type="ORF">FHS40_006351</name>
</gene>
<dbReference type="InterPro" id="IPR029056">
    <property type="entry name" value="Ribokinase-like"/>
</dbReference>
<dbReference type="UniPathway" id="UPA00060">
    <property type="reaction ID" value="UER00139"/>
</dbReference>
<dbReference type="GO" id="GO:0005524">
    <property type="term" value="F:ATP binding"/>
    <property type="evidence" value="ECO:0007669"/>
    <property type="project" value="UniProtKB-UniRule"/>
</dbReference>
<feature type="binding site" evidence="11">
    <location>
        <position position="199"/>
    </location>
    <ligand>
        <name>substrate</name>
    </ligand>
</feature>
<evidence type="ECO:0000256" key="1">
    <source>
        <dbReference type="ARBA" id="ARBA00001771"/>
    </source>
</evidence>
<feature type="binding site" evidence="11">
    <location>
        <position position="126"/>
    </location>
    <ligand>
        <name>ATP</name>
        <dbReference type="ChEBI" id="CHEBI:30616"/>
    </ligand>
</feature>
<keyword evidence="8 11" id="KW-0067">ATP-binding</keyword>
<name>A0A5P2X3I1_STRST</name>
<comment type="catalytic activity">
    <reaction evidence="1 11">
        <text>5-(2-hydroxyethyl)-4-methylthiazole + ATP = 4-methyl-5-(2-phosphooxyethyl)-thiazole + ADP + H(+)</text>
        <dbReference type="Rhea" id="RHEA:24212"/>
        <dbReference type="ChEBI" id="CHEBI:15378"/>
        <dbReference type="ChEBI" id="CHEBI:17957"/>
        <dbReference type="ChEBI" id="CHEBI:30616"/>
        <dbReference type="ChEBI" id="CHEBI:58296"/>
        <dbReference type="ChEBI" id="CHEBI:456216"/>
        <dbReference type="EC" id="2.7.1.50"/>
    </reaction>
</comment>
<evidence type="ECO:0000256" key="3">
    <source>
        <dbReference type="ARBA" id="ARBA00004868"/>
    </source>
</evidence>
<dbReference type="EMBL" id="JACHJD010000013">
    <property type="protein sequence ID" value="MBB5107234.1"/>
    <property type="molecule type" value="Genomic_DNA"/>
</dbReference>
<comment type="cofactor">
    <cofactor evidence="2 11">
        <name>Mg(2+)</name>
        <dbReference type="ChEBI" id="CHEBI:18420"/>
    </cofactor>
</comment>
<dbReference type="GO" id="GO:0009229">
    <property type="term" value="P:thiamine diphosphate biosynthetic process"/>
    <property type="evidence" value="ECO:0007669"/>
    <property type="project" value="UniProtKB-UniRule"/>
</dbReference>
<keyword evidence="7 11" id="KW-0418">Kinase</keyword>
<comment type="pathway">
    <text evidence="3 11">Cofactor biosynthesis; thiamine diphosphate biosynthesis; 4-methyl-5-(2-phosphoethyl)-thiazole from 5-(2-hydroxyethyl)-4-methylthiazole: step 1/1.</text>
</comment>
<dbReference type="RefSeq" id="WP_150508789.1">
    <property type="nucleotide sequence ID" value="NZ_BMSQ01000013.1"/>
</dbReference>
<dbReference type="OrthoDB" id="8909021at2"/>
<dbReference type="NCBIfam" id="NF006830">
    <property type="entry name" value="PRK09355.1"/>
    <property type="match status" value="1"/>
</dbReference>
<evidence type="ECO:0000256" key="7">
    <source>
        <dbReference type="ARBA" id="ARBA00022777"/>
    </source>
</evidence>